<dbReference type="EMBL" id="MU863629">
    <property type="protein sequence ID" value="KAK4103229.1"/>
    <property type="molecule type" value="Genomic_DNA"/>
</dbReference>
<keyword evidence="2" id="KW-1185">Reference proteome</keyword>
<protein>
    <submittedName>
        <fullName evidence="1">Uncharacterized protein</fullName>
    </submittedName>
</protein>
<reference evidence="1" key="1">
    <citation type="journal article" date="2023" name="Mol. Phylogenet. Evol.">
        <title>Genome-scale phylogeny and comparative genomics of the fungal order Sordariales.</title>
        <authorList>
            <person name="Hensen N."/>
            <person name="Bonometti L."/>
            <person name="Westerberg I."/>
            <person name="Brannstrom I.O."/>
            <person name="Guillou S."/>
            <person name="Cros-Aarteil S."/>
            <person name="Calhoun S."/>
            <person name="Haridas S."/>
            <person name="Kuo A."/>
            <person name="Mondo S."/>
            <person name="Pangilinan J."/>
            <person name="Riley R."/>
            <person name="LaButti K."/>
            <person name="Andreopoulos B."/>
            <person name="Lipzen A."/>
            <person name="Chen C."/>
            <person name="Yan M."/>
            <person name="Daum C."/>
            <person name="Ng V."/>
            <person name="Clum A."/>
            <person name="Steindorff A."/>
            <person name="Ohm R.A."/>
            <person name="Martin F."/>
            <person name="Silar P."/>
            <person name="Natvig D.O."/>
            <person name="Lalanne C."/>
            <person name="Gautier V."/>
            <person name="Ament-Velasquez S.L."/>
            <person name="Kruys A."/>
            <person name="Hutchinson M.I."/>
            <person name="Powell A.J."/>
            <person name="Barry K."/>
            <person name="Miller A.N."/>
            <person name="Grigoriev I.V."/>
            <person name="Debuchy R."/>
            <person name="Gladieux P."/>
            <person name="Hiltunen Thoren M."/>
            <person name="Johannesson H."/>
        </authorList>
    </citation>
    <scope>NUCLEOTIDE SEQUENCE</scope>
    <source>
        <strain evidence="1">CBS 757.83</strain>
    </source>
</reference>
<proteinExistence type="predicted"/>
<dbReference type="Proteomes" id="UP001305647">
    <property type="component" value="Unassembled WGS sequence"/>
</dbReference>
<sequence length="193" mass="21871">MTAQSAHVTIRPISGFAILDVVWMERARQFRLDSSVAEWLCRRHQHEGSEVWPTHPFLSSYQLSHPKRKYCNLSFAGGRHVFFSDTGALLILLQVRSNPSRVQPPQGGVYVWIRCVRSHQRLLFAFCPMQCVRRGLGTCSLPCLLSQAIGTRPRTRILHCVKRNCQDRLLTGQGGSYGKVGIILAEAWDDQDP</sequence>
<comment type="caution">
    <text evidence="1">The sequence shown here is derived from an EMBL/GenBank/DDBJ whole genome shotgun (WGS) entry which is preliminary data.</text>
</comment>
<evidence type="ECO:0000313" key="1">
    <source>
        <dbReference type="EMBL" id="KAK4103229.1"/>
    </source>
</evidence>
<gene>
    <name evidence="1" type="ORF">N658DRAFT_305595</name>
</gene>
<accession>A0AAN6T3Y8</accession>
<organism evidence="1 2">
    <name type="scientific">Parathielavia hyrcaniae</name>
    <dbReference type="NCBI Taxonomy" id="113614"/>
    <lineage>
        <taxon>Eukaryota</taxon>
        <taxon>Fungi</taxon>
        <taxon>Dikarya</taxon>
        <taxon>Ascomycota</taxon>
        <taxon>Pezizomycotina</taxon>
        <taxon>Sordariomycetes</taxon>
        <taxon>Sordariomycetidae</taxon>
        <taxon>Sordariales</taxon>
        <taxon>Chaetomiaceae</taxon>
        <taxon>Parathielavia</taxon>
    </lineage>
</organism>
<dbReference type="AlphaFoldDB" id="A0AAN6T3Y8"/>
<reference evidence="1" key="2">
    <citation type="submission" date="2023-05" db="EMBL/GenBank/DDBJ databases">
        <authorList>
            <consortium name="Lawrence Berkeley National Laboratory"/>
            <person name="Steindorff A."/>
            <person name="Hensen N."/>
            <person name="Bonometti L."/>
            <person name="Westerberg I."/>
            <person name="Brannstrom I.O."/>
            <person name="Guillou S."/>
            <person name="Cros-Aarteil S."/>
            <person name="Calhoun S."/>
            <person name="Haridas S."/>
            <person name="Kuo A."/>
            <person name="Mondo S."/>
            <person name="Pangilinan J."/>
            <person name="Riley R."/>
            <person name="Labutti K."/>
            <person name="Andreopoulos B."/>
            <person name="Lipzen A."/>
            <person name="Chen C."/>
            <person name="Yanf M."/>
            <person name="Daum C."/>
            <person name="Ng V."/>
            <person name="Clum A."/>
            <person name="Ohm R."/>
            <person name="Martin F."/>
            <person name="Silar P."/>
            <person name="Natvig D."/>
            <person name="Lalanne C."/>
            <person name="Gautier V."/>
            <person name="Ament-Velasquez S.L."/>
            <person name="Kruys A."/>
            <person name="Hutchinson M.I."/>
            <person name="Powell A.J."/>
            <person name="Barry K."/>
            <person name="Miller A.N."/>
            <person name="Grigoriev I.V."/>
            <person name="Debuchy R."/>
            <person name="Gladieux P."/>
            <person name="Thoren M.H."/>
            <person name="Johannesson H."/>
        </authorList>
    </citation>
    <scope>NUCLEOTIDE SEQUENCE</scope>
    <source>
        <strain evidence="1">CBS 757.83</strain>
    </source>
</reference>
<name>A0AAN6T3Y8_9PEZI</name>
<evidence type="ECO:0000313" key="2">
    <source>
        <dbReference type="Proteomes" id="UP001305647"/>
    </source>
</evidence>